<reference evidence="1 2" key="1">
    <citation type="journal article" date="2016" name="Mol. Biol. Evol.">
        <title>Comparative Genomics of Early-Diverging Mushroom-Forming Fungi Provides Insights into the Origins of Lignocellulose Decay Capabilities.</title>
        <authorList>
            <person name="Nagy L.G."/>
            <person name="Riley R."/>
            <person name="Tritt A."/>
            <person name="Adam C."/>
            <person name="Daum C."/>
            <person name="Floudas D."/>
            <person name="Sun H."/>
            <person name="Yadav J.S."/>
            <person name="Pangilinan J."/>
            <person name="Larsson K.H."/>
            <person name="Matsuura K."/>
            <person name="Barry K."/>
            <person name="Labutti K."/>
            <person name="Kuo R."/>
            <person name="Ohm R.A."/>
            <person name="Bhattacharya S.S."/>
            <person name="Shirouzu T."/>
            <person name="Yoshinaga Y."/>
            <person name="Martin F.M."/>
            <person name="Grigoriev I.V."/>
            <person name="Hibbett D.S."/>
        </authorList>
    </citation>
    <scope>NUCLEOTIDE SEQUENCE [LARGE SCALE GENOMIC DNA]</scope>
    <source>
        <strain evidence="1 2">HHB12029</strain>
    </source>
</reference>
<name>A0A165NV19_EXIGL</name>
<gene>
    <name evidence="1" type="ORF">EXIGLDRAFT_719007</name>
</gene>
<evidence type="ECO:0008006" key="3">
    <source>
        <dbReference type="Google" id="ProtNLM"/>
    </source>
</evidence>
<dbReference type="OrthoDB" id="2870744at2759"/>
<dbReference type="SUPFAM" id="SSF52047">
    <property type="entry name" value="RNI-like"/>
    <property type="match status" value="1"/>
</dbReference>
<evidence type="ECO:0000313" key="2">
    <source>
        <dbReference type="Proteomes" id="UP000077266"/>
    </source>
</evidence>
<proteinExistence type="predicted"/>
<dbReference type="InParanoid" id="A0A165NV19"/>
<protein>
    <recommendedName>
        <fullName evidence="3">F-box domain-containing protein</fullName>
    </recommendedName>
</protein>
<accession>A0A165NV19</accession>
<dbReference type="Proteomes" id="UP000077266">
    <property type="component" value="Unassembled WGS sequence"/>
</dbReference>
<evidence type="ECO:0000313" key="1">
    <source>
        <dbReference type="EMBL" id="KZW01265.1"/>
    </source>
</evidence>
<dbReference type="InterPro" id="IPR032675">
    <property type="entry name" value="LRR_dom_sf"/>
</dbReference>
<dbReference type="Gene3D" id="3.80.10.10">
    <property type="entry name" value="Ribonuclease Inhibitor"/>
    <property type="match status" value="1"/>
</dbReference>
<dbReference type="AlphaFoldDB" id="A0A165NV19"/>
<keyword evidence="2" id="KW-1185">Reference proteome</keyword>
<sequence length="573" mass="63874">MDRPKRTRKPAPAVAPVRRTRSRQLVVAATNDRPDESAAFTSSTSVFPAGSIERVPLELLQYICELAVGPDVATSRARHILCCLRLVNKRLCLVASRVAHTHVVVARADHARHLLNAILLDAKKGSATSQTTFYALDITALTIRDRGKQDRSTISVLLRLPTAIRRLPKLKALTWAATERPTVDLLRALAKTPQLRHLEICDTEFINAGSGAKHKLAYETYARVSLFPQGLSMISKLTHLTLRLKVNMEYGPKDKWRDFCGASLAGLEELQSLVVQLTAKYDADCQPLCTCTWPHLRRLGLSGIRMRFGIGLGVDPFLQFLERHASLEDLDIDDPGIDSNSSIWPAVSVHMNQQKIFLPNLRRLAISAVACAGFVQNLLFKGFRPLTDITVLRSWLLNDQFKKLVAEDGPHVAMRAQSVHTLRISRGYDAVTTADVAYLCNVFSAVKVLHFHNLDSAGNIKTALLQAKLPNLESFGMQFSQNRDAGRQYASSLADHFRTLREMHAVWCKWDVVMTWTVMTWTPRVARPDAPALQVDEVATEKSAVLDDLEVQDRSDEIRSGSLPWPMPSTVSL</sequence>
<dbReference type="EMBL" id="KV425895">
    <property type="protein sequence ID" value="KZW01265.1"/>
    <property type="molecule type" value="Genomic_DNA"/>
</dbReference>
<organism evidence="1 2">
    <name type="scientific">Exidia glandulosa HHB12029</name>
    <dbReference type="NCBI Taxonomy" id="1314781"/>
    <lineage>
        <taxon>Eukaryota</taxon>
        <taxon>Fungi</taxon>
        <taxon>Dikarya</taxon>
        <taxon>Basidiomycota</taxon>
        <taxon>Agaricomycotina</taxon>
        <taxon>Agaricomycetes</taxon>
        <taxon>Auriculariales</taxon>
        <taxon>Exidiaceae</taxon>
        <taxon>Exidia</taxon>
    </lineage>
</organism>